<accession>A0A1N6HAS3</accession>
<dbReference type="CDD" id="cd16936">
    <property type="entry name" value="HATPase_RsbW-like"/>
    <property type="match status" value="1"/>
</dbReference>
<gene>
    <name evidence="2" type="ORF">SAMN02745161_2100</name>
</gene>
<dbReference type="SUPFAM" id="SSF55874">
    <property type="entry name" value="ATPase domain of HSP90 chaperone/DNA topoisomerase II/histidine kinase"/>
    <property type="match status" value="1"/>
</dbReference>
<dbReference type="InterPro" id="IPR003594">
    <property type="entry name" value="HATPase_dom"/>
</dbReference>
<dbReference type="Proteomes" id="UP000184694">
    <property type="component" value="Unassembled WGS sequence"/>
</dbReference>
<dbReference type="Gene3D" id="3.30.565.10">
    <property type="entry name" value="Histidine kinase-like ATPase, C-terminal domain"/>
    <property type="match status" value="1"/>
</dbReference>
<feature type="domain" description="Histidine kinase/HSP90-like ATPase" evidence="1">
    <location>
        <begin position="21"/>
        <end position="137"/>
    </location>
</feature>
<dbReference type="OrthoDB" id="9792240at2"/>
<evidence type="ECO:0000313" key="2">
    <source>
        <dbReference type="EMBL" id="SIO16745.1"/>
    </source>
</evidence>
<keyword evidence="2" id="KW-0418">Kinase</keyword>
<dbReference type="RefSeq" id="WP_074216868.1">
    <property type="nucleotide sequence ID" value="NZ_FSRG01000005.1"/>
</dbReference>
<dbReference type="GO" id="GO:0016301">
    <property type="term" value="F:kinase activity"/>
    <property type="evidence" value="ECO:0007669"/>
    <property type="project" value="UniProtKB-KW"/>
</dbReference>
<evidence type="ECO:0000259" key="1">
    <source>
        <dbReference type="Pfam" id="PF13581"/>
    </source>
</evidence>
<keyword evidence="3" id="KW-1185">Reference proteome</keyword>
<reference evidence="3" key="1">
    <citation type="submission" date="2016-11" db="EMBL/GenBank/DDBJ databases">
        <authorList>
            <person name="Varghese N."/>
            <person name="Submissions S."/>
        </authorList>
    </citation>
    <scope>NUCLEOTIDE SEQUENCE [LARGE SCALE GENOMIC DNA]</scope>
    <source>
        <strain evidence="3">DSM 17456</strain>
    </source>
</reference>
<dbReference type="STRING" id="1121457.SAMN02745161_2100"/>
<evidence type="ECO:0000313" key="3">
    <source>
        <dbReference type="Proteomes" id="UP000184694"/>
    </source>
</evidence>
<name>A0A1N6HAS3_9BACT</name>
<protein>
    <submittedName>
        <fullName evidence="2">Serine/threonine-protein kinase RsbW</fullName>
    </submittedName>
</protein>
<dbReference type="InterPro" id="IPR036890">
    <property type="entry name" value="HATPase_C_sf"/>
</dbReference>
<dbReference type="AlphaFoldDB" id="A0A1N6HAS3"/>
<sequence>MNNTRTCYRVIIHSRDEFIQLVSAIDKMAEKHSIASSVVFKITLALDELISNIFDYAFNDTQKPEIDIVVCIDRGVFFAKIIDSGKAFDISKIQKPELDKPIDKRRKPIGGMGVHLVRNLMDSFTYYRVDGKNYVLICTKIDTETH</sequence>
<proteinExistence type="predicted"/>
<dbReference type="Pfam" id="PF13581">
    <property type="entry name" value="HATPase_c_2"/>
    <property type="match status" value="1"/>
</dbReference>
<keyword evidence="2" id="KW-0808">Transferase</keyword>
<organism evidence="2 3">
    <name type="scientific">Halodesulfovibrio marinisediminis DSM 17456</name>
    <dbReference type="NCBI Taxonomy" id="1121457"/>
    <lineage>
        <taxon>Bacteria</taxon>
        <taxon>Pseudomonadati</taxon>
        <taxon>Thermodesulfobacteriota</taxon>
        <taxon>Desulfovibrionia</taxon>
        <taxon>Desulfovibrionales</taxon>
        <taxon>Desulfovibrionaceae</taxon>
        <taxon>Halodesulfovibrio</taxon>
    </lineage>
</organism>
<dbReference type="EMBL" id="FSRG01000005">
    <property type="protein sequence ID" value="SIO16745.1"/>
    <property type="molecule type" value="Genomic_DNA"/>
</dbReference>